<gene>
    <name evidence="1" type="ORF">DPMN_161049</name>
</gene>
<sequence length="93" mass="10234">MWPVLFVTVEDNTLHLPSGWVNHRAIPAPRSRYPLSSYRTQMFPSLPEAGSDIFVLAEAVSTLEPPLKVTSSIGGGIRLVMIPAAVNDTYIRL</sequence>
<dbReference type="EMBL" id="JAIWYP010000008">
    <property type="protein sequence ID" value="KAH3783121.1"/>
    <property type="molecule type" value="Genomic_DNA"/>
</dbReference>
<evidence type="ECO:0000313" key="2">
    <source>
        <dbReference type="Proteomes" id="UP000828390"/>
    </source>
</evidence>
<evidence type="ECO:0000313" key="1">
    <source>
        <dbReference type="EMBL" id="KAH3783121.1"/>
    </source>
</evidence>
<dbReference type="Proteomes" id="UP000828390">
    <property type="component" value="Unassembled WGS sequence"/>
</dbReference>
<accession>A0A9D4ENY4</accession>
<protein>
    <submittedName>
        <fullName evidence="1">Uncharacterized protein</fullName>
    </submittedName>
</protein>
<reference evidence="1" key="2">
    <citation type="submission" date="2020-11" db="EMBL/GenBank/DDBJ databases">
        <authorList>
            <person name="McCartney M.A."/>
            <person name="Auch B."/>
            <person name="Kono T."/>
            <person name="Mallez S."/>
            <person name="Becker A."/>
            <person name="Gohl D.M."/>
            <person name="Silverstein K.A.T."/>
            <person name="Koren S."/>
            <person name="Bechman K.B."/>
            <person name="Herman A."/>
            <person name="Abrahante J.E."/>
            <person name="Garbe J."/>
        </authorList>
    </citation>
    <scope>NUCLEOTIDE SEQUENCE</scope>
    <source>
        <strain evidence="1">Duluth1</strain>
        <tissue evidence="1">Whole animal</tissue>
    </source>
</reference>
<organism evidence="1 2">
    <name type="scientific">Dreissena polymorpha</name>
    <name type="common">Zebra mussel</name>
    <name type="synonym">Mytilus polymorpha</name>
    <dbReference type="NCBI Taxonomy" id="45954"/>
    <lineage>
        <taxon>Eukaryota</taxon>
        <taxon>Metazoa</taxon>
        <taxon>Spiralia</taxon>
        <taxon>Lophotrochozoa</taxon>
        <taxon>Mollusca</taxon>
        <taxon>Bivalvia</taxon>
        <taxon>Autobranchia</taxon>
        <taxon>Heteroconchia</taxon>
        <taxon>Euheterodonta</taxon>
        <taxon>Imparidentia</taxon>
        <taxon>Neoheterodontei</taxon>
        <taxon>Myida</taxon>
        <taxon>Dreissenoidea</taxon>
        <taxon>Dreissenidae</taxon>
        <taxon>Dreissena</taxon>
    </lineage>
</organism>
<keyword evidence="2" id="KW-1185">Reference proteome</keyword>
<name>A0A9D4ENY4_DREPO</name>
<comment type="caution">
    <text evidence="1">The sequence shown here is derived from an EMBL/GenBank/DDBJ whole genome shotgun (WGS) entry which is preliminary data.</text>
</comment>
<proteinExistence type="predicted"/>
<reference evidence="1" key="1">
    <citation type="journal article" date="2019" name="bioRxiv">
        <title>The Genome of the Zebra Mussel, Dreissena polymorpha: A Resource for Invasive Species Research.</title>
        <authorList>
            <person name="McCartney M.A."/>
            <person name="Auch B."/>
            <person name="Kono T."/>
            <person name="Mallez S."/>
            <person name="Zhang Y."/>
            <person name="Obille A."/>
            <person name="Becker A."/>
            <person name="Abrahante J.E."/>
            <person name="Garbe J."/>
            <person name="Badalamenti J.P."/>
            <person name="Herman A."/>
            <person name="Mangelson H."/>
            <person name="Liachko I."/>
            <person name="Sullivan S."/>
            <person name="Sone E.D."/>
            <person name="Koren S."/>
            <person name="Silverstein K.A.T."/>
            <person name="Beckman K.B."/>
            <person name="Gohl D.M."/>
        </authorList>
    </citation>
    <scope>NUCLEOTIDE SEQUENCE</scope>
    <source>
        <strain evidence="1">Duluth1</strain>
        <tissue evidence="1">Whole animal</tissue>
    </source>
</reference>
<dbReference type="AlphaFoldDB" id="A0A9D4ENY4"/>